<protein>
    <submittedName>
        <fullName evidence="2">Putative hypoxanthine oxidase XdhD</fullName>
    </submittedName>
</protein>
<feature type="region of interest" description="Disordered" evidence="1">
    <location>
        <begin position="184"/>
        <end position="205"/>
    </location>
</feature>
<proteinExistence type="predicted"/>
<evidence type="ECO:0000256" key="1">
    <source>
        <dbReference type="SAM" id="MobiDB-lite"/>
    </source>
</evidence>
<reference evidence="2 3" key="1">
    <citation type="journal article" date="2016" name="Genome Biol. Evol.">
        <title>Gene Family Evolution Reflects Adaptation to Soil Environmental Stressors in the Genome of the Collembolan Orchesella cincta.</title>
        <authorList>
            <person name="Faddeeva-Vakhrusheva A."/>
            <person name="Derks M.F."/>
            <person name="Anvar S.Y."/>
            <person name="Agamennone V."/>
            <person name="Suring W."/>
            <person name="Smit S."/>
            <person name="van Straalen N.M."/>
            <person name="Roelofs D."/>
        </authorList>
    </citation>
    <scope>NUCLEOTIDE SEQUENCE [LARGE SCALE GENOMIC DNA]</scope>
    <source>
        <tissue evidence="2">Mixed pool</tissue>
    </source>
</reference>
<dbReference type="EMBL" id="LJIJ01006493">
    <property type="protein sequence ID" value="ODM87003.1"/>
    <property type="molecule type" value="Genomic_DNA"/>
</dbReference>
<evidence type="ECO:0000313" key="3">
    <source>
        <dbReference type="Proteomes" id="UP000094527"/>
    </source>
</evidence>
<gene>
    <name evidence="2" type="ORF">Ocin01_19679</name>
</gene>
<accession>A0A1D2M210</accession>
<evidence type="ECO:0000313" key="2">
    <source>
        <dbReference type="EMBL" id="ODM87003.1"/>
    </source>
</evidence>
<comment type="caution">
    <text evidence="2">The sequence shown here is derived from an EMBL/GenBank/DDBJ whole genome shotgun (WGS) entry which is preliminary data.</text>
</comment>
<organism evidence="2 3">
    <name type="scientific">Orchesella cincta</name>
    <name type="common">Springtail</name>
    <name type="synonym">Podura cincta</name>
    <dbReference type="NCBI Taxonomy" id="48709"/>
    <lineage>
        <taxon>Eukaryota</taxon>
        <taxon>Metazoa</taxon>
        <taxon>Ecdysozoa</taxon>
        <taxon>Arthropoda</taxon>
        <taxon>Hexapoda</taxon>
        <taxon>Collembola</taxon>
        <taxon>Entomobryomorpha</taxon>
        <taxon>Entomobryoidea</taxon>
        <taxon>Orchesellidae</taxon>
        <taxon>Orchesellinae</taxon>
        <taxon>Orchesella</taxon>
    </lineage>
</organism>
<keyword evidence="3" id="KW-1185">Reference proteome</keyword>
<feature type="compositionally biased region" description="Basic residues" evidence="1">
    <location>
        <begin position="192"/>
        <end position="205"/>
    </location>
</feature>
<dbReference type="AlphaFoldDB" id="A0A1D2M210"/>
<dbReference type="Proteomes" id="UP000094527">
    <property type="component" value="Unassembled WGS sequence"/>
</dbReference>
<sequence length="205" mass="24469">MSGYVNFMRNLNLDDLKPDPILMSDPSMFDRSREIFGETLLNTFDMMSQVKKEADQVGFERLKILDICYDLKETRYYVLLERIYSRLQIVASKEWILCYEIDQIRDFCLANMRRLNCPKFVAWAKKKENIVRANQEAIRLNRLVSQKNVAAQRFKKKWESVKEDLNFEIAECLRLAEELRTRYNDDNESKKPCKKSKKSNRKSKK</sequence>
<name>A0A1D2M210_ORCCI</name>